<feature type="compositionally biased region" description="Basic and acidic residues" evidence="1">
    <location>
        <begin position="793"/>
        <end position="816"/>
    </location>
</feature>
<dbReference type="AlphaFoldDB" id="A0A841DVN9"/>
<protein>
    <submittedName>
        <fullName evidence="2">Uncharacterized protein</fullName>
    </submittedName>
</protein>
<organism evidence="2 3">
    <name type="scientific">Kribbella solani</name>
    <dbReference type="NCBI Taxonomy" id="236067"/>
    <lineage>
        <taxon>Bacteria</taxon>
        <taxon>Bacillati</taxon>
        <taxon>Actinomycetota</taxon>
        <taxon>Actinomycetes</taxon>
        <taxon>Propionibacteriales</taxon>
        <taxon>Kribbellaceae</taxon>
        <taxon>Kribbella</taxon>
    </lineage>
</organism>
<evidence type="ECO:0000256" key="1">
    <source>
        <dbReference type="SAM" id="MobiDB-lite"/>
    </source>
</evidence>
<name>A0A841DVN9_9ACTN</name>
<feature type="compositionally biased region" description="Pro residues" evidence="1">
    <location>
        <begin position="645"/>
        <end position="656"/>
    </location>
</feature>
<reference evidence="2 3" key="1">
    <citation type="submission" date="2020-08" db="EMBL/GenBank/DDBJ databases">
        <title>Sequencing the genomes of 1000 actinobacteria strains.</title>
        <authorList>
            <person name="Klenk H.-P."/>
        </authorList>
    </citation>
    <scope>NUCLEOTIDE SEQUENCE [LARGE SCALE GENOMIC DNA]</scope>
    <source>
        <strain evidence="2 3">DSM 17294</strain>
    </source>
</reference>
<feature type="region of interest" description="Disordered" evidence="1">
    <location>
        <begin position="639"/>
        <end position="658"/>
    </location>
</feature>
<accession>A0A841DVN9</accession>
<evidence type="ECO:0000313" key="2">
    <source>
        <dbReference type="EMBL" id="MBB5982692.1"/>
    </source>
</evidence>
<keyword evidence="3" id="KW-1185">Reference proteome</keyword>
<sequence length="816" mass="86166">MAGEDPELDAVARRTLVDTIAAGVRAFASTPGTSVLVIEKSAGDEWRRCVQRVGTAFSKTETMRRAMPGLNPGPGWSSQRAAVDALAHPRAEYAVVAETGEGPLTVVSFEYPTAKLVVVGGGTTFPVPGALADSSLPSGEQAACAVQYVLATVAAEHSLALEHEVSPDNWYGRPLDARREIGPDGQFLSTSPAVASWSAADARYIAQRVTVRQPGGQHPYPEVSARPLGPDEYRRWATQLRGWVQRGGTITVYHHEDPAQRVEAELVTMQLDPWIDPGAPDPDPIPAQAGVRTIVVGTADGPPLASVTVGRDAAGDLRVLRFLRTDEGSLRAAELMMCEAAVRAGGGVSFSAAGAIDYGGLGENPETFANASVHAEVLRFQLQLLDPQSATQLSGVIKSLDEVPGEPVVDPSAVAAAVQRSREAGGDVLVLGRSDPAFVTLQEQAADQMAAAMGPDGTVPPDVDGLWQVFSPPVAEPGRAVSGEQQVAVAVVDGRPVAAAAVTNTGSRYELGAVGAVSGADDALLAAIVDGVYPRDGDIKPLTMFRAEEETRGLAAFGLEVTGVRPVDGDGVEVRLPEFTRQAVLAADRWSGWMNGRDLDRSARKLGEFQQDNGSVVRLDHAVASQRQPAEEAVRALADRARPASEPPPRPVPSLPPVNGNRFTLLARSDQDLAYITFDESADGEIEVVDVAAASRRDGGSQTAARYGLCTYLAERGKDAMPHHRISAGVVSEGVWDAAESRYFVTGMHNRRGDQTAELLRPAPESAPEAAQSREAGQPAETGQSTEPGQTRDAGKGEAPRRQGESDHRRGGSMER</sequence>
<comment type="caution">
    <text evidence="2">The sequence shown here is derived from an EMBL/GenBank/DDBJ whole genome shotgun (WGS) entry which is preliminary data.</text>
</comment>
<feature type="compositionally biased region" description="Low complexity" evidence="1">
    <location>
        <begin position="762"/>
        <end position="776"/>
    </location>
</feature>
<dbReference type="RefSeq" id="WP_184840112.1">
    <property type="nucleotide sequence ID" value="NZ_BAAAVN010000002.1"/>
</dbReference>
<feature type="region of interest" description="Disordered" evidence="1">
    <location>
        <begin position="762"/>
        <end position="816"/>
    </location>
</feature>
<gene>
    <name evidence="2" type="ORF">HDA44_006033</name>
</gene>
<proteinExistence type="predicted"/>
<dbReference type="EMBL" id="JACHNF010000001">
    <property type="protein sequence ID" value="MBB5982692.1"/>
    <property type="molecule type" value="Genomic_DNA"/>
</dbReference>
<evidence type="ECO:0000313" key="3">
    <source>
        <dbReference type="Proteomes" id="UP000558997"/>
    </source>
</evidence>
<dbReference type="Proteomes" id="UP000558997">
    <property type="component" value="Unassembled WGS sequence"/>
</dbReference>